<evidence type="ECO:0000256" key="3">
    <source>
        <dbReference type="ARBA" id="ARBA00022771"/>
    </source>
</evidence>
<keyword evidence="2" id="KW-0677">Repeat</keyword>
<dbReference type="GO" id="GO:0000981">
    <property type="term" value="F:DNA-binding transcription factor activity, RNA polymerase II-specific"/>
    <property type="evidence" value="ECO:0007669"/>
    <property type="project" value="TreeGrafter"/>
</dbReference>
<dbReference type="PANTHER" id="PTHR19818">
    <property type="entry name" value="ZINC FINGER PROTEIN ZIC AND GLI"/>
    <property type="match status" value="1"/>
</dbReference>
<dbReference type="Pfam" id="PF00096">
    <property type="entry name" value="zf-C2H2"/>
    <property type="match status" value="5"/>
</dbReference>
<evidence type="ECO:0000313" key="9">
    <source>
        <dbReference type="Proteomes" id="UP000054560"/>
    </source>
</evidence>
<evidence type="ECO:0000259" key="7">
    <source>
        <dbReference type="PROSITE" id="PS50157"/>
    </source>
</evidence>
<feature type="domain" description="C2H2-type" evidence="7">
    <location>
        <begin position="47"/>
        <end position="76"/>
    </location>
</feature>
<feature type="domain" description="C2H2-type" evidence="7">
    <location>
        <begin position="77"/>
        <end position="106"/>
    </location>
</feature>
<evidence type="ECO:0000256" key="4">
    <source>
        <dbReference type="ARBA" id="ARBA00022833"/>
    </source>
</evidence>
<dbReference type="EMBL" id="KQ242593">
    <property type="protein sequence ID" value="KNC77950.1"/>
    <property type="molecule type" value="Genomic_DNA"/>
</dbReference>
<protein>
    <recommendedName>
        <fullName evidence="7">C2H2-type domain-containing protein</fullName>
    </recommendedName>
</protein>
<feature type="domain" description="C2H2-type" evidence="7">
    <location>
        <begin position="324"/>
        <end position="353"/>
    </location>
</feature>
<feature type="domain" description="C2H2-type" evidence="7">
    <location>
        <begin position="137"/>
        <end position="161"/>
    </location>
</feature>
<dbReference type="GO" id="GO:0000978">
    <property type="term" value="F:RNA polymerase II cis-regulatory region sequence-specific DNA binding"/>
    <property type="evidence" value="ECO:0007669"/>
    <property type="project" value="TreeGrafter"/>
</dbReference>
<keyword evidence="1" id="KW-0479">Metal-binding</keyword>
<feature type="signal peptide" evidence="6">
    <location>
        <begin position="1"/>
        <end position="17"/>
    </location>
</feature>
<dbReference type="FunFam" id="3.30.160.60:FF:000125">
    <property type="entry name" value="Putative zinc finger protein 143"/>
    <property type="match status" value="2"/>
</dbReference>
<evidence type="ECO:0000256" key="1">
    <source>
        <dbReference type="ARBA" id="ARBA00022723"/>
    </source>
</evidence>
<keyword evidence="4" id="KW-0862">Zinc</keyword>
<dbReference type="GO" id="GO:0045944">
    <property type="term" value="P:positive regulation of transcription by RNA polymerase II"/>
    <property type="evidence" value="ECO:0007669"/>
    <property type="project" value="UniProtKB-ARBA"/>
</dbReference>
<keyword evidence="6" id="KW-0732">Signal</keyword>
<gene>
    <name evidence="8" type="ORF">SARC_09600</name>
</gene>
<dbReference type="PROSITE" id="PS00028">
    <property type="entry name" value="ZINC_FINGER_C2H2_1"/>
    <property type="match status" value="10"/>
</dbReference>
<evidence type="ECO:0000256" key="6">
    <source>
        <dbReference type="SAM" id="SignalP"/>
    </source>
</evidence>
<keyword evidence="9" id="KW-1185">Reference proteome</keyword>
<dbReference type="SMART" id="SM00355">
    <property type="entry name" value="ZnF_C2H2"/>
    <property type="match status" value="10"/>
</dbReference>
<accession>A0A0L0FMG5</accession>
<evidence type="ECO:0000256" key="2">
    <source>
        <dbReference type="ARBA" id="ARBA00022737"/>
    </source>
</evidence>
<dbReference type="Gene3D" id="3.30.160.60">
    <property type="entry name" value="Classic Zinc Finger"/>
    <property type="match status" value="9"/>
</dbReference>
<dbReference type="SUPFAM" id="SSF57667">
    <property type="entry name" value="beta-beta-alpha zinc fingers"/>
    <property type="match status" value="5"/>
</dbReference>
<feature type="domain" description="C2H2-type" evidence="7">
    <location>
        <begin position="107"/>
        <end position="136"/>
    </location>
</feature>
<keyword evidence="3 5" id="KW-0863">Zinc-finger</keyword>
<feature type="domain" description="C2H2-type" evidence="7">
    <location>
        <begin position="388"/>
        <end position="417"/>
    </location>
</feature>
<feature type="domain" description="C2H2-type" evidence="7">
    <location>
        <begin position="358"/>
        <end position="387"/>
    </location>
</feature>
<dbReference type="PROSITE" id="PS50157">
    <property type="entry name" value="ZINC_FINGER_C2H2_2"/>
    <property type="match status" value="9"/>
</dbReference>
<evidence type="ECO:0000313" key="8">
    <source>
        <dbReference type="EMBL" id="KNC77950.1"/>
    </source>
</evidence>
<proteinExistence type="predicted"/>
<dbReference type="PANTHER" id="PTHR19818:SF139">
    <property type="entry name" value="PAIR-RULE PROTEIN ODD-PAIRED"/>
    <property type="match status" value="1"/>
</dbReference>
<dbReference type="InterPro" id="IPR036236">
    <property type="entry name" value="Znf_C2H2_sf"/>
</dbReference>
<dbReference type="AlphaFoldDB" id="A0A0L0FMG5"/>
<dbReference type="InterPro" id="IPR050329">
    <property type="entry name" value="GLI_C2H2-zinc-finger"/>
</dbReference>
<organism evidence="8 9">
    <name type="scientific">Sphaeroforma arctica JP610</name>
    <dbReference type="NCBI Taxonomy" id="667725"/>
    <lineage>
        <taxon>Eukaryota</taxon>
        <taxon>Ichthyosporea</taxon>
        <taxon>Ichthyophonida</taxon>
        <taxon>Sphaeroforma</taxon>
    </lineage>
</organism>
<dbReference type="STRING" id="667725.A0A0L0FMG5"/>
<feature type="domain" description="C2H2-type" evidence="7">
    <location>
        <begin position="448"/>
        <end position="477"/>
    </location>
</feature>
<dbReference type="InterPro" id="IPR013087">
    <property type="entry name" value="Znf_C2H2_type"/>
</dbReference>
<dbReference type="Proteomes" id="UP000054560">
    <property type="component" value="Unassembled WGS sequence"/>
</dbReference>
<feature type="domain" description="C2H2-type" evidence="7">
    <location>
        <begin position="418"/>
        <end position="447"/>
    </location>
</feature>
<dbReference type="OrthoDB" id="427030at2759"/>
<name>A0A0L0FMG5_9EUKA</name>
<dbReference type="GO" id="GO:0008270">
    <property type="term" value="F:zinc ion binding"/>
    <property type="evidence" value="ECO:0007669"/>
    <property type="project" value="UniProtKB-KW"/>
</dbReference>
<sequence>MLVFYVVLAAITSIQLCYYVDDNDVHLIGFAILKCADAASSDTEKAWLCDWPGCELLFRYRSRLAEHRRSHTHEKPYACTWPGCEKRFANRGNLNRHTATHTTRASLVCEHDGCQKLFKTKATLKAHMALHREANKFVCSWEGCGREFATAARRASHETTHKMSGDYMCNYWGCGYRCDSEAKLSVHKLKHVVRDKEGQGSGKKIGKRLVSSGDTFKINTRPRLGECDSLGGGTDHSTTTEEYMSAEGKRAADCTAIGHNARARVTNNAVCSTTEKLSDRGGLGMAEKASSEDTSVLEDKRATDVKDTTASDAPTFKMRWLDLYACDWPGCDAAFDKKHQLKAHAATHINKSSTERPYKCHWPGCRLAFAKQATLAKHLNKHVVYREFRCDHPGCGATFTDAGGLIKHKRTHTGEKPFVCTWEGCGKGFAQSQNLTAHLRQHSGEMPFVCLYPGCDRRFKSVQALKYHKSTHTPKEIWD</sequence>
<dbReference type="GO" id="GO:0005634">
    <property type="term" value="C:nucleus"/>
    <property type="evidence" value="ECO:0007669"/>
    <property type="project" value="UniProtKB-ARBA"/>
</dbReference>
<dbReference type="eggNOG" id="KOG1721">
    <property type="taxonomic scope" value="Eukaryota"/>
</dbReference>
<feature type="chain" id="PRO_5005538226" description="C2H2-type domain-containing protein" evidence="6">
    <location>
        <begin position="18"/>
        <end position="479"/>
    </location>
</feature>
<evidence type="ECO:0000256" key="5">
    <source>
        <dbReference type="PROSITE-ProRule" id="PRU00042"/>
    </source>
</evidence>
<reference evidence="8 9" key="1">
    <citation type="submission" date="2011-02" db="EMBL/GenBank/DDBJ databases">
        <title>The Genome Sequence of Sphaeroforma arctica JP610.</title>
        <authorList>
            <consortium name="The Broad Institute Genome Sequencing Platform"/>
            <person name="Russ C."/>
            <person name="Cuomo C."/>
            <person name="Young S.K."/>
            <person name="Zeng Q."/>
            <person name="Gargeya S."/>
            <person name="Alvarado L."/>
            <person name="Berlin A."/>
            <person name="Chapman S.B."/>
            <person name="Chen Z."/>
            <person name="Freedman E."/>
            <person name="Gellesch M."/>
            <person name="Goldberg J."/>
            <person name="Griggs A."/>
            <person name="Gujja S."/>
            <person name="Heilman E."/>
            <person name="Heiman D."/>
            <person name="Howarth C."/>
            <person name="Mehta T."/>
            <person name="Neiman D."/>
            <person name="Pearson M."/>
            <person name="Roberts A."/>
            <person name="Saif S."/>
            <person name="Shea T."/>
            <person name="Shenoy N."/>
            <person name="Sisk P."/>
            <person name="Stolte C."/>
            <person name="Sykes S."/>
            <person name="White J."/>
            <person name="Yandava C."/>
            <person name="Burger G."/>
            <person name="Gray M.W."/>
            <person name="Holland P.W.H."/>
            <person name="King N."/>
            <person name="Lang F.B.F."/>
            <person name="Roger A.J."/>
            <person name="Ruiz-Trillo I."/>
            <person name="Haas B."/>
            <person name="Nusbaum C."/>
            <person name="Birren B."/>
        </authorList>
    </citation>
    <scope>NUCLEOTIDE SEQUENCE [LARGE SCALE GENOMIC DNA]</scope>
    <source>
        <strain evidence="8 9">JP610</strain>
    </source>
</reference>
<dbReference type="GeneID" id="25910104"/>
<dbReference type="RefSeq" id="XP_014151852.1">
    <property type="nucleotide sequence ID" value="XM_014296377.1"/>
</dbReference>
<dbReference type="FunFam" id="3.30.160.60:FF:000072">
    <property type="entry name" value="zinc finger protein 143 isoform X1"/>
    <property type="match status" value="1"/>
</dbReference>